<organism evidence="1 2">
    <name type="scientific">Paraburkholderia lycopersici</name>
    <dbReference type="NCBI Taxonomy" id="416944"/>
    <lineage>
        <taxon>Bacteria</taxon>
        <taxon>Pseudomonadati</taxon>
        <taxon>Pseudomonadota</taxon>
        <taxon>Betaproteobacteria</taxon>
        <taxon>Burkholderiales</taxon>
        <taxon>Burkholderiaceae</taxon>
        <taxon>Paraburkholderia</taxon>
    </lineage>
</organism>
<dbReference type="AlphaFoldDB" id="A0A1G7BEZ0"/>
<reference evidence="2" key="1">
    <citation type="submission" date="2016-09" db="EMBL/GenBank/DDBJ databases">
        <authorList>
            <person name="Varghese N."/>
            <person name="Submissions S."/>
        </authorList>
    </citation>
    <scope>NUCLEOTIDE SEQUENCE [LARGE SCALE GENOMIC DNA]</scope>
    <source>
        <strain evidence="2">TNe-862</strain>
    </source>
</reference>
<sequence length="56" mass="6245">MMGTRIVLMPVPFNSNRNRQLVAKQINSVLDADSYGLGGQYASVDRCLALVNDIYR</sequence>
<gene>
    <name evidence="1" type="ORF">SAMN05421548_13916</name>
</gene>
<proteinExistence type="predicted"/>
<name>A0A1G7BEZ0_9BURK</name>
<protein>
    <submittedName>
        <fullName evidence="1">Uncharacterized protein</fullName>
    </submittedName>
</protein>
<dbReference type="STRING" id="416944.SAMN05421548_13916"/>
<dbReference type="Proteomes" id="UP000198908">
    <property type="component" value="Unassembled WGS sequence"/>
</dbReference>
<keyword evidence="2" id="KW-1185">Reference proteome</keyword>
<dbReference type="EMBL" id="FMYQ01000039">
    <property type="protein sequence ID" value="SDE25658.1"/>
    <property type="molecule type" value="Genomic_DNA"/>
</dbReference>
<evidence type="ECO:0000313" key="1">
    <source>
        <dbReference type="EMBL" id="SDE25658.1"/>
    </source>
</evidence>
<evidence type="ECO:0000313" key="2">
    <source>
        <dbReference type="Proteomes" id="UP000198908"/>
    </source>
</evidence>
<accession>A0A1G7BEZ0</accession>